<dbReference type="PRINTS" id="PR00463">
    <property type="entry name" value="EP450I"/>
</dbReference>
<dbReference type="GO" id="GO:0020037">
    <property type="term" value="F:heme binding"/>
    <property type="evidence" value="ECO:0007669"/>
    <property type="project" value="InterPro"/>
</dbReference>
<evidence type="ECO:0000256" key="1">
    <source>
        <dbReference type="ARBA" id="ARBA00001971"/>
    </source>
</evidence>
<protein>
    <recommendedName>
        <fullName evidence="7">Cytochrome P450</fullName>
    </recommendedName>
</protein>
<dbReference type="GO" id="GO:0016705">
    <property type="term" value="F:oxidoreductase activity, acting on paired donors, with incorporation or reduction of molecular oxygen"/>
    <property type="evidence" value="ECO:0007669"/>
    <property type="project" value="InterPro"/>
</dbReference>
<dbReference type="SUPFAM" id="SSF48264">
    <property type="entry name" value="Cytochrome P450"/>
    <property type="match status" value="1"/>
</dbReference>
<keyword evidence="3 4" id="KW-0479">Metal-binding</keyword>
<accession>A0A2L0EZY5</accession>
<dbReference type="PROSITE" id="PS00086">
    <property type="entry name" value="CYTOCHROME_P450"/>
    <property type="match status" value="1"/>
</dbReference>
<keyword evidence="3 4" id="KW-0408">Iron</keyword>
<name>A0A2L0EZY5_SORCE</name>
<dbReference type="InterPro" id="IPR036396">
    <property type="entry name" value="Cyt_P450_sf"/>
</dbReference>
<proteinExistence type="inferred from homology"/>
<comment type="cofactor">
    <cofactor evidence="1 3">
        <name>heme</name>
        <dbReference type="ChEBI" id="CHEBI:30413"/>
    </cofactor>
</comment>
<dbReference type="OrthoDB" id="9764248at2"/>
<keyword evidence="4" id="KW-0503">Monooxygenase</keyword>
<dbReference type="GO" id="GO:0004497">
    <property type="term" value="F:monooxygenase activity"/>
    <property type="evidence" value="ECO:0007669"/>
    <property type="project" value="UniProtKB-KW"/>
</dbReference>
<dbReference type="AlphaFoldDB" id="A0A2L0EZY5"/>
<dbReference type="EMBL" id="CP012673">
    <property type="protein sequence ID" value="AUX44861.1"/>
    <property type="molecule type" value="Genomic_DNA"/>
</dbReference>
<evidence type="ECO:0000256" key="3">
    <source>
        <dbReference type="PIRSR" id="PIRSR602401-1"/>
    </source>
</evidence>
<comment type="similarity">
    <text evidence="2 4">Belongs to the cytochrome P450 family.</text>
</comment>
<keyword evidence="3 4" id="KW-0349">Heme</keyword>
<evidence type="ECO:0000256" key="2">
    <source>
        <dbReference type="ARBA" id="ARBA00010617"/>
    </source>
</evidence>
<feature type="binding site" description="axial binding residue" evidence="3">
    <location>
        <position position="410"/>
    </location>
    <ligand>
        <name>heme</name>
        <dbReference type="ChEBI" id="CHEBI:30413"/>
    </ligand>
    <ligandPart>
        <name>Fe</name>
        <dbReference type="ChEBI" id="CHEBI:18248"/>
    </ligandPart>
</feature>
<dbReference type="Gene3D" id="1.10.630.10">
    <property type="entry name" value="Cytochrome P450"/>
    <property type="match status" value="1"/>
</dbReference>
<evidence type="ECO:0000256" key="4">
    <source>
        <dbReference type="RuleBase" id="RU000461"/>
    </source>
</evidence>
<dbReference type="Proteomes" id="UP000238348">
    <property type="component" value="Chromosome"/>
</dbReference>
<gene>
    <name evidence="5" type="ORF">SOCE26_063310</name>
</gene>
<dbReference type="InterPro" id="IPR001128">
    <property type="entry name" value="Cyt_P450"/>
</dbReference>
<dbReference type="InterPro" id="IPR002401">
    <property type="entry name" value="Cyt_P450_E_grp-I"/>
</dbReference>
<evidence type="ECO:0000313" key="5">
    <source>
        <dbReference type="EMBL" id="AUX44861.1"/>
    </source>
</evidence>
<dbReference type="PRINTS" id="PR00385">
    <property type="entry name" value="P450"/>
</dbReference>
<dbReference type="RefSeq" id="WP_159397471.1">
    <property type="nucleotide sequence ID" value="NZ_CP012673.1"/>
</dbReference>
<organism evidence="5 6">
    <name type="scientific">Sorangium cellulosum</name>
    <name type="common">Polyangium cellulosum</name>
    <dbReference type="NCBI Taxonomy" id="56"/>
    <lineage>
        <taxon>Bacteria</taxon>
        <taxon>Pseudomonadati</taxon>
        <taxon>Myxococcota</taxon>
        <taxon>Polyangia</taxon>
        <taxon>Polyangiales</taxon>
        <taxon>Polyangiaceae</taxon>
        <taxon>Sorangium</taxon>
    </lineage>
</organism>
<sequence>MSGAAMLQGAAPGAPPVPRGFRASLRNADAFKANPLAFYMRLTRDDESGYRRVAPFDLFGPNVLVNDVDEAWRILTSAVDRGGYTKDGLRFFEVMRRLLGRGLFTAEGDGHLQQRRLLQPSFQPRRIDGMAGGITRAAAEVGARWSTQVGAVLDVEGEMRRLALDLLAEALIGADLRDDVHELGALDEEMEARLLDTMGAPLLVPAWVPTPGNRRFARAASRMRAVVARLIARRRASLGAARAPDVLLTRLLADELWTGAMGERQLEDEIATLLVGGYKTTALALTWTWYLLATHPDVARRLHAEVTGQVGPRLPTPEDARNLRYTRMVVLESMRLYPPVWVISRVAARADEVAGVAVPRGAIVAISPYTLHRHPAHWSRPDGFYPEHFAEGVARPAHVYLPFGAGRHKCIGNHYAMAAAMLTLATLAGRYTFEPPSHPVVANTRAFTTPDPGLRMRLAAAPGSLLEGRDAA</sequence>
<dbReference type="PANTHER" id="PTHR24305:SF166">
    <property type="entry name" value="CYTOCHROME P450 12A4, MITOCHONDRIAL-RELATED"/>
    <property type="match status" value="1"/>
</dbReference>
<reference evidence="5 6" key="1">
    <citation type="submission" date="2015-09" db="EMBL/GenBank/DDBJ databases">
        <title>Sorangium comparison.</title>
        <authorList>
            <person name="Zaburannyi N."/>
            <person name="Bunk B."/>
            <person name="Overmann J."/>
            <person name="Mueller R."/>
        </authorList>
    </citation>
    <scope>NUCLEOTIDE SEQUENCE [LARGE SCALE GENOMIC DNA]</scope>
    <source>
        <strain evidence="5 6">So ce26</strain>
    </source>
</reference>
<dbReference type="InterPro" id="IPR050121">
    <property type="entry name" value="Cytochrome_P450_monoxygenase"/>
</dbReference>
<keyword evidence="4" id="KW-0560">Oxidoreductase</keyword>
<dbReference type="GO" id="GO:0005506">
    <property type="term" value="F:iron ion binding"/>
    <property type="evidence" value="ECO:0007669"/>
    <property type="project" value="InterPro"/>
</dbReference>
<dbReference type="InterPro" id="IPR017972">
    <property type="entry name" value="Cyt_P450_CS"/>
</dbReference>
<dbReference type="PANTHER" id="PTHR24305">
    <property type="entry name" value="CYTOCHROME P450"/>
    <property type="match status" value="1"/>
</dbReference>
<evidence type="ECO:0008006" key="7">
    <source>
        <dbReference type="Google" id="ProtNLM"/>
    </source>
</evidence>
<evidence type="ECO:0000313" key="6">
    <source>
        <dbReference type="Proteomes" id="UP000238348"/>
    </source>
</evidence>
<dbReference type="Pfam" id="PF00067">
    <property type="entry name" value="p450"/>
    <property type="match status" value="1"/>
</dbReference>